<gene>
    <name evidence="2" type="ORF">ACFORG_18705</name>
</gene>
<accession>A0ABV7TLG2</accession>
<evidence type="ECO:0000256" key="1">
    <source>
        <dbReference type="SAM" id="MobiDB-lite"/>
    </source>
</evidence>
<proteinExistence type="predicted"/>
<feature type="compositionally biased region" description="Acidic residues" evidence="1">
    <location>
        <begin position="306"/>
        <end position="322"/>
    </location>
</feature>
<sequence length="332" mass="35129">MARDELDREGLELGSLTQSQVRDLIIDTAPEVLLIETAGLSQVRLPEGSSLEFPLLLDDALILVQPDGTLIILIGAEEASLRISADATTIPLQRLFDVATPSSDWEVLGDVVRVPLHFIANPGTPVKGSAFETAVSINDPLIGLDINPLLPPTDYALPERFDRLYAGNRNDGSGPANLIIVPRPVTAIETDGPVTVSLKDSLIFVGDPSEVSAIQSVSFELPGLPAGSVATDGTLTPVADGTFILSFSGTLSGFDALQVIFPRDFSTQSRSDAAEGPLPGKVTVEDRDGELTELPLPIRVTPEGDVTIDDSLPDTVPDETDDPTPLVPAELL</sequence>
<feature type="non-terminal residue" evidence="2">
    <location>
        <position position="332"/>
    </location>
</feature>
<evidence type="ECO:0000313" key="2">
    <source>
        <dbReference type="EMBL" id="MFC3615785.1"/>
    </source>
</evidence>
<evidence type="ECO:0000313" key="3">
    <source>
        <dbReference type="Proteomes" id="UP001595629"/>
    </source>
</evidence>
<feature type="compositionally biased region" description="Low complexity" evidence="1">
    <location>
        <begin position="323"/>
        <end position="332"/>
    </location>
</feature>
<protein>
    <submittedName>
        <fullName evidence="2">Uncharacterized protein</fullName>
    </submittedName>
</protein>
<feature type="region of interest" description="Disordered" evidence="1">
    <location>
        <begin position="302"/>
        <end position="332"/>
    </location>
</feature>
<dbReference type="EMBL" id="JBHRXI010000025">
    <property type="protein sequence ID" value="MFC3615785.1"/>
    <property type="molecule type" value="Genomic_DNA"/>
</dbReference>
<reference evidence="3" key="1">
    <citation type="journal article" date="2019" name="Int. J. Syst. Evol. Microbiol.">
        <title>The Global Catalogue of Microorganisms (GCM) 10K type strain sequencing project: providing services to taxonomists for standard genome sequencing and annotation.</title>
        <authorList>
            <consortium name="The Broad Institute Genomics Platform"/>
            <consortium name="The Broad Institute Genome Sequencing Center for Infectious Disease"/>
            <person name="Wu L."/>
            <person name="Ma J."/>
        </authorList>
    </citation>
    <scope>NUCLEOTIDE SEQUENCE [LARGE SCALE GENOMIC DNA]</scope>
    <source>
        <strain evidence="3">KCTC 42911</strain>
    </source>
</reference>
<comment type="caution">
    <text evidence="2">The sequence shown here is derived from an EMBL/GenBank/DDBJ whole genome shotgun (WGS) entry which is preliminary data.</text>
</comment>
<keyword evidence="3" id="KW-1185">Reference proteome</keyword>
<name>A0ABV7TLG2_9RHOB</name>
<organism evidence="2 3">
    <name type="scientific">Lutimaribacter marinistellae</name>
    <dbReference type="NCBI Taxonomy" id="1820329"/>
    <lineage>
        <taxon>Bacteria</taxon>
        <taxon>Pseudomonadati</taxon>
        <taxon>Pseudomonadota</taxon>
        <taxon>Alphaproteobacteria</taxon>
        <taxon>Rhodobacterales</taxon>
        <taxon>Roseobacteraceae</taxon>
        <taxon>Lutimaribacter</taxon>
    </lineage>
</organism>
<dbReference type="Proteomes" id="UP001595629">
    <property type="component" value="Unassembled WGS sequence"/>
</dbReference>
<dbReference type="RefSeq" id="WP_386737070.1">
    <property type="nucleotide sequence ID" value="NZ_JBHRXI010000025.1"/>
</dbReference>